<evidence type="ECO:0000313" key="1">
    <source>
        <dbReference type="EMBL" id="EMC93742.1"/>
    </source>
</evidence>
<dbReference type="Proteomes" id="UP000011761">
    <property type="component" value="Unassembled WGS sequence"/>
</dbReference>
<dbReference type="HOGENOM" id="CLU_2573531_0_0_1"/>
<dbReference type="GeneID" id="19112899"/>
<gene>
    <name evidence="1" type="ORF">BAUCODRAFT_36198</name>
</gene>
<dbReference type="EMBL" id="KB445559">
    <property type="protein sequence ID" value="EMC93742.1"/>
    <property type="molecule type" value="Genomic_DNA"/>
</dbReference>
<proteinExistence type="predicted"/>
<evidence type="ECO:0000313" key="2">
    <source>
        <dbReference type="Proteomes" id="UP000011761"/>
    </source>
</evidence>
<organism evidence="1 2">
    <name type="scientific">Baudoinia panamericana (strain UAMH 10762)</name>
    <name type="common">Angels' share fungus</name>
    <name type="synonym">Baudoinia compniacensis (strain UAMH 10762)</name>
    <dbReference type="NCBI Taxonomy" id="717646"/>
    <lineage>
        <taxon>Eukaryota</taxon>
        <taxon>Fungi</taxon>
        <taxon>Dikarya</taxon>
        <taxon>Ascomycota</taxon>
        <taxon>Pezizomycotina</taxon>
        <taxon>Dothideomycetes</taxon>
        <taxon>Dothideomycetidae</taxon>
        <taxon>Mycosphaerellales</taxon>
        <taxon>Teratosphaeriaceae</taxon>
        <taxon>Baudoinia</taxon>
    </lineage>
</organism>
<name>M2LHT8_BAUPA</name>
<accession>M2LHT8</accession>
<reference evidence="1 2" key="1">
    <citation type="journal article" date="2012" name="PLoS Pathog.">
        <title>Diverse lifestyles and strategies of plant pathogenesis encoded in the genomes of eighteen Dothideomycetes fungi.</title>
        <authorList>
            <person name="Ohm R.A."/>
            <person name="Feau N."/>
            <person name="Henrissat B."/>
            <person name="Schoch C.L."/>
            <person name="Horwitz B.A."/>
            <person name="Barry K.W."/>
            <person name="Condon B.J."/>
            <person name="Copeland A.C."/>
            <person name="Dhillon B."/>
            <person name="Glaser F."/>
            <person name="Hesse C.N."/>
            <person name="Kosti I."/>
            <person name="LaButti K."/>
            <person name="Lindquist E.A."/>
            <person name="Lucas S."/>
            <person name="Salamov A.A."/>
            <person name="Bradshaw R.E."/>
            <person name="Ciuffetti L."/>
            <person name="Hamelin R.C."/>
            <person name="Kema G.H.J."/>
            <person name="Lawrence C."/>
            <person name="Scott J.A."/>
            <person name="Spatafora J.W."/>
            <person name="Turgeon B.G."/>
            <person name="de Wit P.J.G.M."/>
            <person name="Zhong S."/>
            <person name="Goodwin S.B."/>
            <person name="Grigoriev I.V."/>
        </authorList>
    </citation>
    <scope>NUCLEOTIDE SEQUENCE [LARGE SCALE GENOMIC DNA]</scope>
    <source>
        <strain evidence="1 2">UAMH 10762</strain>
    </source>
</reference>
<keyword evidence="2" id="KW-1185">Reference proteome</keyword>
<protein>
    <submittedName>
        <fullName evidence="1">Uncharacterized protein</fullName>
    </submittedName>
</protein>
<dbReference type="AlphaFoldDB" id="M2LHT8"/>
<dbReference type="KEGG" id="bcom:BAUCODRAFT_36198"/>
<dbReference type="RefSeq" id="XP_007678579.1">
    <property type="nucleotide sequence ID" value="XM_007680389.1"/>
</dbReference>
<sequence>MTPTSWPTSGVYWGCIPVCSRAPLRLPRVCQARSLGSPEAEHIGTHPLSFHPLPPSSPCRHKVRLSRCDAECSAKRSPAPR</sequence>